<feature type="region of interest" description="Disordered" evidence="3">
    <location>
        <begin position="1"/>
        <end position="30"/>
    </location>
</feature>
<evidence type="ECO:0000256" key="1">
    <source>
        <dbReference type="ARBA" id="ARBA00023224"/>
    </source>
</evidence>
<protein>
    <submittedName>
        <fullName evidence="5">Methyl-accepting chemotaxis protein (MCP) signalling domain-containing protein</fullName>
    </submittedName>
</protein>
<dbReference type="Gene3D" id="1.10.287.950">
    <property type="entry name" value="Methyl-accepting chemotaxis protein"/>
    <property type="match status" value="1"/>
</dbReference>
<dbReference type="SMART" id="SM00283">
    <property type="entry name" value="MA"/>
    <property type="match status" value="1"/>
</dbReference>
<proteinExistence type="predicted"/>
<dbReference type="GO" id="GO:0016020">
    <property type="term" value="C:membrane"/>
    <property type="evidence" value="ECO:0007669"/>
    <property type="project" value="InterPro"/>
</dbReference>
<dbReference type="EMBL" id="FQZB01000014">
    <property type="protein sequence ID" value="SHK14815.1"/>
    <property type="molecule type" value="Genomic_DNA"/>
</dbReference>
<dbReference type="RefSeq" id="WP_072990272.1">
    <property type="nucleotide sequence ID" value="NZ_FQZB01000014.1"/>
</dbReference>
<dbReference type="PANTHER" id="PTHR32089">
    <property type="entry name" value="METHYL-ACCEPTING CHEMOTAXIS PROTEIN MCPB"/>
    <property type="match status" value="1"/>
</dbReference>
<feature type="compositionally biased region" description="Polar residues" evidence="3">
    <location>
        <begin position="17"/>
        <end position="30"/>
    </location>
</feature>
<keyword evidence="1 2" id="KW-0807">Transducer</keyword>
<dbReference type="SUPFAM" id="SSF58104">
    <property type="entry name" value="Methyl-accepting chemotaxis protein (MCP) signaling domain"/>
    <property type="match status" value="1"/>
</dbReference>
<dbReference type="InterPro" id="IPR004089">
    <property type="entry name" value="MCPsignal_dom"/>
</dbReference>
<dbReference type="AlphaFoldDB" id="A0A1M6Q3K9"/>
<evidence type="ECO:0000256" key="3">
    <source>
        <dbReference type="SAM" id="MobiDB-lite"/>
    </source>
</evidence>
<dbReference type="PANTHER" id="PTHR32089:SF112">
    <property type="entry name" value="LYSOZYME-LIKE PROTEIN-RELATED"/>
    <property type="match status" value="1"/>
</dbReference>
<organism evidence="5 6">
    <name type="scientific">Clostridium cavendishii DSM 21758</name>
    <dbReference type="NCBI Taxonomy" id="1121302"/>
    <lineage>
        <taxon>Bacteria</taxon>
        <taxon>Bacillati</taxon>
        <taxon>Bacillota</taxon>
        <taxon>Clostridia</taxon>
        <taxon>Eubacteriales</taxon>
        <taxon>Clostridiaceae</taxon>
        <taxon>Clostridium</taxon>
    </lineage>
</organism>
<keyword evidence="6" id="KW-1185">Reference proteome</keyword>
<evidence type="ECO:0000259" key="4">
    <source>
        <dbReference type="PROSITE" id="PS50111"/>
    </source>
</evidence>
<dbReference type="Pfam" id="PF00015">
    <property type="entry name" value="MCPsignal"/>
    <property type="match status" value="1"/>
</dbReference>
<name>A0A1M6Q3K9_9CLOT</name>
<dbReference type="GO" id="GO:0007165">
    <property type="term" value="P:signal transduction"/>
    <property type="evidence" value="ECO:0007669"/>
    <property type="project" value="UniProtKB-KW"/>
</dbReference>
<dbReference type="OrthoDB" id="358716at2"/>
<sequence>MGLFSKKITEPLENTEAHNVSNNTDYTTESNLSPNIAEELKADLEKLNISSSDIATAISDTHNSIAQLTTSSINQNNELSSTNDILGSFRESMENLAVNVVNTQIKVLDTDRLADTGIETINSLDNSLNELQEAFTVSSSTVNELVSKLESVNLITDSISQIASQTNLLALNAAIEAARAGEAGKGFSVVAGEVRKLAENSKQAVQSITKILDEIKIEIMNASNAMNTGNSALNVQHNTISESKNTFSSIKSSIDEAAKEIDDCIINLTTSSEKKDEVITYIENIYKLSQENAALAEEISSSINNQESSINSFKSTLKELNDSVNSIK</sequence>
<accession>A0A1M6Q3K9</accession>
<dbReference type="Proteomes" id="UP000184310">
    <property type="component" value="Unassembled WGS sequence"/>
</dbReference>
<evidence type="ECO:0000313" key="5">
    <source>
        <dbReference type="EMBL" id="SHK14815.1"/>
    </source>
</evidence>
<evidence type="ECO:0000313" key="6">
    <source>
        <dbReference type="Proteomes" id="UP000184310"/>
    </source>
</evidence>
<gene>
    <name evidence="5" type="ORF">SAMN02745163_03278</name>
</gene>
<dbReference type="STRING" id="1121302.SAMN02745163_03278"/>
<feature type="domain" description="Methyl-accepting transducer" evidence="4">
    <location>
        <begin position="50"/>
        <end position="307"/>
    </location>
</feature>
<reference evidence="5 6" key="1">
    <citation type="submission" date="2016-11" db="EMBL/GenBank/DDBJ databases">
        <authorList>
            <person name="Jaros S."/>
            <person name="Januszkiewicz K."/>
            <person name="Wedrychowicz H."/>
        </authorList>
    </citation>
    <scope>NUCLEOTIDE SEQUENCE [LARGE SCALE GENOMIC DNA]</scope>
    <source>
        <strain evidence="5 6">DSM 21758</strain>
    </source>
</reference>
<dbReference type="PROSITE" id="PS50111">
    <property type="entry name" value="CHEMOTAXIS_TRANSDUC_2"/>
    <property type="match status" value="1"/>
</dbReference>
<evidence type="ECO:0000256" key="2">
    <source>
        <dbReference type="PROSITE-ProRule" id="PRU00284"/>
    </source>
</evidence>